<evidence type="ECO:0000313" key="5">
    <source>
        <dbReference type="EMBL" id="MCR6543934.1"/>
    </source>
</evidence>
<protein>
    <submittedName>
        <fullName evidence="5">23S rRNA (Guanosine(2251)-2'-O)-methyltransferase RlmB</fullName>
    </submittedName>
</protein>
<dbReference type="InterPro" id="IPR029064">
    <property type="entry name" value="Ribosomal_eL30-like_sf"/>
</dbReference>
<evidence type="ECO:0000256" key="1">
    <source>
        <dbReference type="ARBA" id="ARBA00007228"/>
    </source>
</evidence>
<keyword evidence="3" id="KW-0808">Transferase</keyword>
<reference evidence="5 6" key="1">
    <citation type="submission" date="2022-08" db="EMBL/GenBank/DDBJ databases">
        <title>Proteogenomics of the novel Dehalobacterium formicoaceticum strain EZ94 highlights a key role of methyltransferases during anaerobic dichloromethane degradation.</title>
        <authorList>
            <person name="Wasmund K."/>
        </authorList>
    </citation>
    <scope>NUCLEOTIDE SEQUENCE [LARGE SCALE GENOMIC DNA]</scope>
    <source>
        <strain evidence="5 6">EZ94</strain>
    </source>
</reference>
<dbReference type="EMBL" id="JANPWE010000001">
    <property type="protein sequence ID" value="MCR6543934.1"/>
    <property type="molecule type" value="Genomic_DNA"/>
</dbReference>
<comment type="caution">
    <text evidence="5">The sequence shown here is derived from an EMBL/GenBank/DDBJ whole genome shotgun (WGS) entry which is preliminary data.</text>
</comment>
<name>A0ABT1XZ95_9FIRM</name>
<dbReference type="PANTHER" id="PTHR46429:SF1">
    <property type="entry name" value="23S RRNA (GUANOSINE-2'-O-)-METHYLTRANSFERASE RLMB"/>
    <property type="match status" value="1"/>
</dbReference>
<dbReference type="NCBIfam" id="TIGR00186">
    <property type="entry name" value="rRNA_methyl_3"/>
    <property type="match status" value="1"/>
</dbReference>
<dbReference type="RefSeq" id="WP_257911421.1">
    <property type="nucleotide sequence ID" value="NZ_JANPWE010000001.1"/>
</dbReference>
<proteinExistence type="inferred from homology"/>
<dbReference type="SUPFAM" id="SSF75217">
    <property type="entry name" value="alpha/beta knot"/>
    <property type="match status" value="1"/>
</dbReference>
<keyword evidence="6" id="KW-1185">Reference proteome</keyword>
<comment type="similarity">
    <text evidence="1">Belongs to the class IV-like SAM-binding methyltransferase superfamily. RNA methyltransferase TrmH family.</text>
</comment>
<dbReference type="Pfam" id="PF00588">
    <property type="entry name" value="SpoU_methylase"/>
    <property type="match status" value="1"/>
</dbReference>
<dbReference type="SUPFAM" id="SSF55315">
    <property type="entry name" value="L30e-like"/>
    <property type="match status" value="1"/>
</dbReference>
<dbReference type="InterPro" id="IPR029028">
    <property type="entry name" value="Alpha/beta_knot_MTases"/>
</dbReference>
<evidence type="ECO:0000256" key="2">
    <source>
        <dbReference type="ARBA" id="ARBA00022603"/>
    </source>
</evidence>
<dbReference type="Gene3D" id="3.40.1280.10">
    <property type="match status" value="1"/>
</dbReference>
<dbReference type="Proteomes" id="UP001524944">
    <property type="component" value="Unassembled WGS sequence"/>
</dbReference>
<sequence length="247" mass="26795">MMPDYVAGRNSVSEVLKSGRAVNKVFIARGNTEGSIRAIVGMIKERKIPLQEVDKQYLDKLTGERHQGIVAEVAPYEYVEIEDIIAIARDKGEEPLVVILADLEDPHNFGAILRTGEAAGIHGVIIPKRRGVQLNATVAKVSSGAAEYVPVARVANLVQAVEKLKELGLWVTGADMHGEKNLWQADLRGPLALIIGGEGRGIPKLLKEKCDFLTNIPMKGAISSLNASAAAAVLLFEVQRQRSKMEE</sequence>
<dbReference type="Gene3D" id="3.30.1330.30">
    <property type="match status" value="1"/>
</dbReference>
<accession>A0ABT1XZ95</accession>
<dbReference type="InterPro" id="IPR029026">
    <property type="entry name" value="tRNA_m1G_MTases_N"/>
</dbReference>
<dbReference type="PANTHER" id="PTHR46429">
    <property type="entry name" value="23S RRNA (GUANOSINE-2'-O-)-METHYLTRANSFERASE RLMB"/>
    <property type="match status" value="1"/>
</dbReference>
<evidence type="ECO:0000256" key="3">
    <source>
        <dbReference type="ARBA" id="ARBA00022679"/>
    </source>
</evidence>
<dbReference type="InterPro" id="IPR001537">
    <property type="entry name" value="SpoU_MeTrfase"/>
</dbReference>
<dbReference type="SMART" id="SM00967">
    <property type="entry name" value="SpoU_sub_bind"/>
    <property type="match status" value="1"/>
</dbReference>
<organism evidence="5 6">
    <name type="scientific">Dehalobacterium formicoaceticum</name>
    <dbReference type="NCBI Taxonomy" id="51515"/>
    <lineage>
        <taxon>Bacteria</taxon>
        <taxon>Bacillati</taxon>
        <taxon>Bacillota</taxon>
        <taxon>Clostridia</taxon>
        <taxon>Eubacteriales</taxon>
        <taxon>Peptococcaceae</taxon>
        <taxon>Dehalobacterium</taxon>
    </lineage>
</organism>
<dbReference type="CDD" id="cd18103">
    <property type="entry name" value="SpoU-like_RlmB"/>
    <property type="match status" value="1"/>
</dbReference>
<dbReference type="Pfam" id="PF08032">
    <property type="entry name" value="SpoU_sub_bind"/>
    <property type="match status" value="1"/>
</dbReference>
<keyword evidence="2" id="KW-0489">Methyltransferase</keyword>
<evidence type="ECO:0000259" key="4">
    <source>
        <dbReference type="SMART" id="SM00967"/>
    </source>
</evidence>
<gene>
    <name evidence="5" type="primary">rlmB</name>
    <name evidence="5" type="ORF">NVS47_00085</name>
</gene>
<dbReference type="InterPro" id="IPR004441">
    <property type="entry name" value="rRNA_MeTrfase_TrmH"/>
</dbReference>
<feature type="domain" description="RNA 2-O ribose methyltransferase substrate binding" evidence="4">
    <location>
        <begin position="5"/>
        <end position="79"/>
    </location>
</feature>
<evidence type="ECO:0000313" key="6">
    <source>
        <dbReference type="Proteomes" id="UP001524944"/>
    </source>
</evidence>
<dbReference type="InterPro" id="IPR013123">
    <property type="entry name" value="SpoU_subst-bd"/>
</dbReference>